<proteinExistence type="predicted"/>
<dbReference type="Proteomes" id="UP000821845">
    <property type="component" value="Chromosome 1"/>
</dbReference>
<sequence>MRQRGWLGGVNRDNDESDGELINTQGGRRIIIFRRFPRPSRKQNMDPLTVAEITACLLKCAPLVILVVFGRAQTAANNYPVLPKGSLWTLLDVSHMTLLVASAALSIAEGWLMLEYAIVDRCISVAVLRESGSSIAMAFSLILLLVTVWRRRHRCLPPSAFVVASLGLLCTACVLNAFRLFTMVVEQKDITTSASHLERISLVVSFLVLVGVIGSFLLAEIHDLMIDTGSSSSALF</sequence>
<organism evidence="1 2">
    <name type="scientific">Hyalomma asiaticum</name>
    <name type="common">Tick</name>
    <dbReference type="NCBI Taxonomy" id="266040"/>
    <lineage>
        <taxon>Eukaryota</taxon>
        <taxon>Metazoa</taxon>
        <taxon>Ecdysozoa</taxon>
        <taxon>Arthropoda</taxon>
        <taxon>Chelicerata</taxon>
        <taxon>Arachnida</taxon>
        <taxon>Acari</taxon>
        <taxon>Parasitiformes</taxon>
        <taxon>Ixodida</taxon>
        <taxon>Ixodoidea</taxon>
        <taxon>Ixodidae</taxon>
        <taxon>Hyalomminae</taxon>
        <taxon>Hyalomma</taxon>
    </lineage>
</organism>
<protein>
    <submittedName>
        <fullName evidence="1">Uncharacterized protein</fullName>
    </submittedName>
</protein>
<dbReference type="EMBL" id="CM023481">
    <property type="protein sequence ID" value="KAH6945870.1"/>
    <property type="molecule type" value="Genomic_DNA"/>
</dbReference>
<reference evidence="1" key="1">
    <citation type="submission" date="2020-05" db="EMBL/GenBank/DDBJ databases">
        <title>Large-scale comparative analyses of tick genomes elucidate their genetic diversity and vector capacities.</title>
        <authorList>
            <person name="Jia N."/>
            <person name="Wang J."/>
            <person name="Shi W."/>
            <person name="Du L."/>
            <person name="Sun Y."/>
            <person name="Zhan W."/>
            <person name="Jiang J."/>
            <person name="Wang Q."/>
            <person name="Zhang B."/>
            <person name="Ji P."/>
            <person name="Sakyi L.B."/>
            <person name="Cui X."/>
            <person name="Yuan T."/>
            <person name="Jiang B."/>
            <person name="Yang W."/>
            <person name="Lam T.T.-Y."/>
            <person name="Chang Q."/>
            <person name="Ding S."/>
            <person name="Wang X."/>
            <person name="Zhu J."/>
            <person name="Ruan X."/>
            <person name="Zhao L."/>
            <person name="Wei J."/>
            <person name="Que T."/>
            <person name="Du C."/>
            <person name="Cheng J."/>
            <person name="Dai P."/>
            <person name="Han X."/>
            <person name="Huang E."/>
            <person name="Gao Y."/>
            <person name="Liu J."/>
            <person name="Shao H."/>
            <person name="Ye R."/>
            <person name="Li L."/>
            <person name="Wei W."/>
            <person name="Wang X."/>
            <person name="Wang C."/>
            <person name="Yang T."/>
            <person name="Huo Q."/>
            <person name="Li W."/>
            <person name="Guo W."/>
            <person name="Chen H."/>
            <person name="Zhou L."/>
            <person name="Ni X."/>
            <person name="Tian J."/>
            <person name="Zhou Y."/>
            <person name="Sheng Y."/>
            <person name="Liu T."/>
            <person name="Pan Y."/>
            <person name="Xia L."/>
            <person name="Li J."/>
            <person name="Zhao F."/>
            <person name="Cao W."/>
        </authorList>
    </citation>
    <scope>NUCLEOTIDE SEQUENCE</scope>
    <source>
        <strain evidence="1">Hyas-2018</strain>
    </source>
</reference>
<accession>A0ACB7TGD5</accession>
<keyword evidence="2" id="KW-1185">Reference proteome</keyword>
<name>A0ACB7TGD5_HYAAI</name>
<comment type="caution">
    <text evidence="1">The sequence shown here is derived from an EMBL/GenBank/DDBJ whole genome shotgun (WGS) entry which is preliminary data.</text>
</comment>
<evidence type="ECO:0000313" key="2">
    <source>
        <dbReference type="Proteomes" id="UP000821845"/>
    </source>
</evidence>
<evidence type="ECO:0000313" key="1">
    <source>
        <dbReference type="EMBL" id="KAH6945870.1"/>
    </source>
</evidence>
<gene>
    <name evidence="1" type="ORF">HPB50_010383</name>
</gene>